<evidence type="ECO:0000256" key="4">
    <source>
        <dbReference type="ARBA" id="ARBA00022475"/>
    </source>
</evidence>
<dbReference type="PANTHER" id="PTHR30614">
    <property type="entry name" value="MEMBRANE COMPONENT OF AMINO ACID ABC TRANSPORTER"/>
    <property type="match status" value="1"/>
</dbReference>
<sequence>MEQLWTRFMDFMDPVFSNPDLYWSGFQRSFGLILWATVGSLVLGTLIAACRVSPVAPLRGFGSAYVTVIRNSPLTVVLFFFAFGLPEIGINTSFYVFGISALCIYTAAFVCEAIRAGINSVSAGQAEAARAVGMNFGQSLTSVILPQAFRSTIPPLGSVMIAMFKNSAVVGAFGIGGDLFSVFRSLSSAQGYPPFPVLIGVALGFLAITIPAGIALSVVERKVAIER</sequence>
<reference evidence="11 12" key="1">
    <citation type="submission" date="2023-07" db="EMBL/GenBank/DDBJ databases">
        <title>Sequencing the genomes of 1000 actinobacteria strains.</title>
        <authorList>
            <person name="Klenk H.-P."/>
        </authorList>
    </citation>
    <scope>NUCLEOTIDE SEQUENCE [LARGE SCALE GENOMIC DNA]</scope>
    <source>
        <strain evidence="11 12">GD13</strain>
    </source>
</reference>
<dbReference type="Gene3D" id="1.10.3720.10">
    <property type="entry name" value="MetI-like"/>
    <property type="match status" value="1"/>
</dbReference>
<comment type="caution">
    <text evidence="11">The sequence shown here is derived from an EMBL/GenBank/DDBJ whole genome shotgun (WGS) entry which is preliminary data.</text>
</comment>
<dbReference type="EMBL" id="JAUSQM010000001">
    <property type="protein sequence ID" value="MDP9822702.1"/>
    <property type="molecule type" value="Genomic_DNA"/>
</dbReference>
<dbReference type="InterPro" id="IPR043429">
    <property type="entry name" value="ArtM/GltK/GlnP/TcyL/YhdX-like"/>
</dbReference>
<comment type="similarity">
    <text evidence="2">Belongs to the binding-protein-dependent transport system permease family. HisMQ subfamily.</text>
</comment>
<evidence type="ECO:0000256" key="9">
    <source>
        <dbReference type="RuleBase" id="RU363032"/>
    </source>
</evidence>
<dbReference type="NCBIfam" id="TIGR01726">
    <property type="entry name" value="HEQRo_perm_3TM"/>
    <property type="match status" value="1"/>
</dbReference>
<dbReference type="CDD" id="cd06261">
    <property type="entry name" value="TM_PBP2"/>
    <property type="match status" value="1"/>
</dbReference>
<evidence type="ECO:0000313" key="12">
    <source>
        <dbReference type="Proteomes" id="UP001240447"/>
    </source>
</evidence>
<evidence type="ECO:0000313" key="11">
    <source>
        <dbReference type="EMBL" id="MDP9822702.1"/>
    </source>
</evidence>
<evidence type="ECO:0000256" key="3">
    <source>
        <dbReference type="ARBA" id="ARBA00022448"/>
    </source>
</evidence>
<accession>A0ABT9NQJ5</accession>
<dbReference type="InterPro" id="IPR010065">
    <property type="entry name" value="AA_ABC_transptr_permease_3TM"/>
</dbReference>
<comment type="subcellular location">
    <subcellularLocation>
        <location evidence="1 9">Cell membrane</location>
        <topology evidence="1 9">Multi-pass membrane protein</topology>
    </subcellularLocation>
</comment>
<feature type="transmembrane region" description="Helical" evidence="9">
    <location>
        <begin position="32"/>
        <end position="52"/>
    </location>
</feature>
<feature type="transmembrane region" description="Helical" evidence="9">
    <location>
        <begin position="156"/>
        <end position="175"/>
    </location>
</feature>
<dbReference type="Pfam" id="PF00528">
    <property type="entry name" value="BPD_transp_1"/>
    <property type="match status" value="1"/>
</dbReference>
<dbReference type="SUPFAM" id="SSF161098">
    <property type="entry name" value="MetI-like"/>
    <property type="match status" value="1"/>
</dbReference>
<keyword evidence="12" id="KW-1185">Reference proteome</keyword>
<keyword evidence="8 9" id="KW-0472">Membrane</keyword>
<evidence type="ECO:0000256" key="7">
    <source>
        <dbReference type="ARBA" id="ARBA00022989"/>
    </source>
</evidence>
<evidence type="ECO:0000256" key="6">
    <source>
        <dbReference type="ARBA" id="ARBA00022970"/>
    </source>
</evidence>
<feature type="transmembrane region" description="Helical" evidence="9">
    <location>
        <begin position="92"/>
        <end position="111"/>
    </location>
</feature>
<keyword evidence="6" id="KW-0029">Amino-acid transport</keyword>
<organism evidence="11 12">
    <name type="scientific">Nocardioides massiliensis</name>
    <dbReference type="NCBI Taxonomy" id="1325935"/>
    <lineage>
        <taxon>Bacteria</taxon>
        <taxon>Bacillati</taxon>
        <taxon>Actinomycetota</taxon>
        <taxon>Actinomycetes</taxon>
        <taxon>Propionibacteriales</taxon>
        <taxon>Nocardioidaceae</taxon>
        <taxon>Nocardioides</taxon>
    </lineage>
</organism>
<dbReference type="PANTHER" id="PTHR30614:SF37">
    <property type="entry name" value="AMINO-ACID ABC TRANSPORTER PERMEASE PROTEIN YHDX-RELATED"/>
    <property type="match status" value="1"/>
</dbReference>
<keyword evidence="4" id="KW-1003">Cell membrane</keyword>
<gene>
    <name evidence="11" type="ORF">J2S59_002511</name>
</gene>
<dbReference type="InterPro" id="IPR000515">
    <property type="entry name" value="MetI-like"/>
</dbReference>
<evidence type="ECO:0000256" key="5">
    <source>
        <dbReference type="ARBA" id="ARBA00022692"/>
    </source>
</evidence>
<dbReference type="RefSeq" id="WP_306825177.1">
    <property type="nucleotide sequence ID" value="NZ_JAUSQM010000001.1"/>
</dbReference>
<keyword evidence="3 9" id="KW-0813">Transport</keyword>
<evidence type="ECO:0000256" key="8">
    <source>
        <dbReference type="ARBA" id="ARBA00023136"/>
    </source>
</evidence>
<evidence type="ECO:0000256" key="2">
    <source>
        <dbReference type="ARBA" id="ARBA00010072"/>
    </source>
</evidence>
<name>A0ABT9NQJ5_9ACTN</name>
<proteinExistence type="inferred from homology"/>
<feature type="transmembrane region" description="Helical" evidence="9">
    <location>
        <begin position="195"/>
        <end position="219"/>
    </location>
</feature>
<keyword evidence="7 9" id="KW-1133">Transmembrane helix</keyword>
<evidence type="ECO:0000259" key="10">
    <source>
        <dbReference type="PROSITE" id="PS50928"/>
    </source>
</evidence>
<protein>
    <submittedName>
        <fullName evidence="11">Glutamate transport system permease protein</fullName>
    </submittedName>
</protein>
<evidence type="ECO:0000256" key="1">
    <source>
        <dbReference type="ARBA" id="ARBA00004651"/>
    </source>
</evidence>
<dbReference type="Proteomes" id="UP001240447">
    <property type="component" value="Unassembled WGS sequence"/>
</dbReference>
<dbReference type="PROSITE" id="PS50928">
    <property type="entry name" value="ABC_TM1"/>
    <property type="match status" value="1"/>
</dbReference>
<keyword evidence="5 9" id="KW-0812">Transmembrane</keyword>
<feature type="transmembrane region" description="Helical" evidence="9">
    <location>
        <begin position="64"/>
        <end position="86"/>
    </location>
</feature>
<dbReference type="InterPro" id="IPR035906">
    <property type="entry name" value="MetI-like_sf"/>
</dbReference>
<feature type="domain" description="ABC transmembrane type-1" evidence="10">
    <location>
        <begin position="26"/>
        <end position="216"/>
    </location>
</feature>